<gene>
    <name evidence="2" type="primary">pelA</name>
    <name evidence="2" type="ORF">J0A68_07110</name>
</gene>
<dbReference type="Proteomes" id="UP000664317">
    <property type="component" value="Unassembled WGS sequence"/>
</dbReference>
<accession>A0ABS3C0S3</accession>
<evidence type="ECO:0000256" key="1">
    <source>
        <dbReference type="SAM" id="SignalP"/>
    </source>
</evidence>
<protein>
    <submittedName>
        <fullName evidence="2">Pectate lyase</fullName>
        <ecNumber evidence="2">4.2.2.2</ecNumber>
    </submittedName>
</protein>
<sequence length="367" mass="40741">MKTKLLTYFFATVFSASAIAQEKETGYLDKSWKQVATGMPDSWYGSEAAKNVAENVLLYQKAIGGWEKNKDFHHPVSDAERNEILAASDGLGATFDNGATIQELRFLANMAKHANNPAYAEAFKKGLDYTLEAQYANGGWPQFYPARSGGASYSEYITYNDDAMVNILRFLKEVYAGSGAFAASELDTETKGKAKAAFDKGIKCILATQIVVDGKPTVWCAQHDQNTLAPAKARAFELASYSGAESVGIVLLLMRVDQPSDQVIAAVEGAMDWFDSHRVEGLRLDTELDAEGRKNRIVVPDPTAPTLWARFYDLETGQPFFCDRDGVKKQTLAEIGYERRNGYSWYTSSPAKLFKEYPEWKKRVGLE</sequence>
<keyword evidence="1" id="KW-0732">Signal</keyword>
<dbReference type="Pfam" id="PF09492">
    <property type="entry name" value="Pec_lyase"/>
    <property type="match status" value="1"/>
</dbReference>
<dbReference type="GO" id="GO:0030570">
    <property type="term" value="F:pectate lyase activity"/>
    <property type="evidence" value="ECO:0007669"/>
    <property type="project" value="UniProtKB-EC"/>
</dbReference>
<dbReference type="EMBL" id="JAFKCT010000002">
    <property type="protein sequence ID" value="MBN7810717.1"/>
    <property type="molecule type" value="Genomic_DNA"/>
</dbReference>
<proteinExistence type="predicted"/>
<dbReference type="RefSeq" id="WP_206577491.1">
    <property type="nucleotide sequence ID" value="NZ_JAFKCT010000002.1"/>
</dbReference>
<dbReference type="SUPFAM" id="SSF81853">
    <property type="entry name" value="Family 10 polysaccharide lyase"/>
    <property type="match status" value="1"/>
</dbReference>
<dbReference type="Gene3D" id="1.50.10.20">
    <property type="match status" value="1"/>
</dbReference>
<keyword evidence="2" id="KW-0456">Lyase</keyword>
<dbReference type="NCBIfam" id="TIGR02474">
    <property type="entry name" value="pec_lyase"/>
    <property type="match status" value="1"/>
</dbReference>
<feature type="signal peptide" evidence="1">
    <location>
        <begin position="1"/>
        <end position="20"/>
    </location>
</feature>
<feature type="chain" id="PRO_5046188466" evidence="1">
    <location>
        <begin position="21"/>
        <end position="367"/>
    </location>
</feature>
<evidence type="ECO:0000313" key="3">
    <source>
        <dbReference type="Proteomes" id="UP000664317"/>
    </source>
</evidence>
<name>A0ABS3C0S3_9BACT</name>
<reference evidence="2 3" key="1">
    <citation type="submission" date="2021-03" db="EMBL/GenBank/DDBJ databases">
        <title>novel species isolated from a fishpond in China.</title>
        <authorList>
            <person name="Lu H."/>
            <person name="Cai Z."/>
        </authorList>
    </citation>
    <scope>NUCLEOTIDE SEQUENCE [LARGE SCALE GENOMIC DNA]</scope>
    <source>
        <strain evidence="2 3">H41</strain>
    </source>
</reference>
<comment type="caution">
    <text evidence="2">The sequence shown here is derived from an EMBL/GenBank/DDBJ whole genome shotgun (WGS) entry which is preliminary data.</text>
</comment>
<dbReference type="InterPro" id="IPR012669">
    <property type="entry name" value="Pectate_lyase"/>
</dbReference>
<evidence type="ECO:0000313" key="2">
    <source>
        <dbReference type="EMBL" id="MBN7810717.1"/>
    </source>
</evidence>
<organism evidence="2 3">
    <name type="scientific">Algoriphagus oliviformis</name>
    <dbReference type="NCBI Taxonomy" id="2811231"/>
    <lineage>
        <taxon>Bacteria</taxon>
        <taxon>Pseudomonadati</taxon>
        <taxon>Bacteroidota</taxon>
        <taxon>Cytophagia</taxon>
        <taxon>Cytophagales</taxon>
        <taxon>Cyclobacteriaceae</taxon>
        <taxon>Algoriphagus</taxon>
    </lineage>
</organism>
<keyword evidence="3" id="KW-1185">Reference proteome</keyword>
<dbReference type="EC" id="4.2.2.2" evidence="2"/>